<keyword evidence="5 6" id="KW-0472">Membrane</keyword>
<dbReference type="Proteomes" id="UP001596083">
    <property type="component" value="Unassembled WGS sequence"/>
</dbReference>
<evidence type="ECO:0000256" key="2">
    <source>
        <dbReference type="ARBA" id="ARBA00009399"/>
    </source>
</evidence>
<organism evidence="8 9">
    <name type="scientific">Streptomyces gamaensis</name>
    <dbReference type="NCBI Taxonomy" id="1763542"/>
    <lineage>
        <taxon>Bacteria</taxon>
        <taxon>Bacillati</taxon>
        <taxon>Actinomycetota</taxon>
        <taxon>Actinomycetes</taxon>
        <taxon>Kitasatosporales</taxon>
        <taxon>Streptomycetaceae</taxon>
        <taxon>Streptomyces</taxon>
    </lineage>
</organism>
<feature type="domain" description="GtrA/DPMS transmembrane" evidence="7">
    <location>
        <begin position="28"/>
        <end position="153"/>
    </location>
</feature>
<evidence type="ECO:0000256" key="5">
    <source>
        <dbReference type="ARBA" id="ARBA00023136"/>
    </source>
</evidence>
<name>A0ABW0YYD9_9ACTN</name>
<dbReference type="EMBL" id="JBHSPB010000003">
    <property type="protein sequence ID" value="MFC5719838.1"/>
    <property type="molecule type" value="Genomic_DNA"/>
</dbReference>
<dbReference type="RefSeq" id="WP_390314933.1">
    <property type="nucleotide sequence ID" value="NZ_JBHSPB010000003.1"/>
</dbReference>
<reference evidence="9" key="1">
    <citation type="journal article" date="2019" name="Int. J. Syst. Evol. Microbiol.">
        <title>The Global Catalogue of Microorganisms (GCM) 10K type strain sequencing project: providing services to taxonomists for standard genome sequencing and annotation.</title>
        <authorList>
            <consortium name="The Broad Institute Genomics Platform"/>
            <consortium name="The Broad Institute Genome Sequencing Center for Infectious Disease"/>
            <person name="Wu L."/>
            <person name="Ma J."/>
        </authorList>
    </citation>
    <scope>NUCLEOTIDE SEQUENCE [LARGE SCALE GENOMIC DNA]</scope>
    <source>
        <strain evidence="9">CGMCC 4.7304</strain>
    </source>
</reference>
<proteinExistence type="inferred from homology"/>
<evidence type="ECO:0000256" key="1">
    <source>
        <dbReference type="ARBA" id="ARBA00004141"/>
    </source>
</evidence>
<accession>A0ABW0YYD9</accession>
<evidence type="ECO:0000256" key="4">
    <source>
        <dbReference type="ARBA" id="ARBA00022989"/>
    </source>
</evidence>
<gene>
    <name evidence="8" type="ORF">ACFP1Z_06550</name>
</gene>
<sequence>MSTGDRSTGPAAPPVRGRLGGLLPELLKFGVVGGIGYATDVLLFLLLRERMGVDAIAAKVISLAASIVVAYLGNRWWTYQDRAGAADRGRIGRETLLFLVVNIGGALIQLACLGFSRFVLGFHSTRADLVAGSLVGMALATLFRFWGTRTLVFPGSRRPADA</sequence>
<dbReference type="PANTHER" id="PTHR38459">
    <property type="entry name" value="PROPHAGE BACTOPRENOL-LINKED GLUCOSE TRANSLOCASE HOMOLOG"/>
    <property type="match status" value="1"/>
</dbReference>
<comment type="similarity">
    <text evidence="2">Belongs to the GtrA family.</text>
</comment>
<evidence type="ECO:0000313" key="8">
    <source>
        <dbReference type="EMBL" id="MFC5719838.1"/>
    </source>
</evidence>
<evidence type="ECO:0000259" key="7">
    <source>
        <dbReference type="Pfam" id="PF04138"/>
    </source>
</evidence>
<feature type="transmembrane region" description="Helical" evidence="6">
    <location>
        <begin position="127"/>
        <end position="146"/>
    </location>
</feature>
<keyword evidence="3 6" id="KW-0812">Transmembrane</keyword>
<dbReference type="InterPro" id="IPR007267">
    <property type="entry name" value="GtrA_DPMS_TM"/>
</dbReference>
<keyword evidence="9" id="KW-1185">Reference proteome</keyword>
<dbReference type="InterPro" id="IPR051401">
    <property type="entry name" value="GtrA_CellWall_Glycosyl"/>
</dbReference>
<dbReference type="Pfam" id="PF04138">
    <property type="entry name" value="GtrA_DPMS_TM"/>
    <property type="match status" value="1"/>
</dbReference>
<evidence type="ECO:0000256" key="3">
    <source>
        <dbReference type="ARBA" id="ARBA00022692"/>
    </source>
</evidence>
<dbReference type="PANTHER" id="PTHR38459:SF1">
    <property type="entry name" value="PROPHAGE BACTOPRENOL-LINKED GLUCOSE TRANSLOCASE HOMOLOG"/>
    <property type="match status" value="1"/>
</dbReference>
<comment type="caution">
    <text evidence="8">The sequence shown here is derived from an EMBL/GenBank/DDBJ whole genome shotgun (WGS) entry which is preliminary data.</text>
</comment>
<protein>
    <submittedName>
        <fullName evidence="8">GtrA family protein</fullName>
    </submittedName>
</protein>
<comment type="subcellular location">
    <subcellularLocation>
        <location evidence="1">Membrane</location>
        <topology evidence="1">Multi-pass membrane protein</topology>
    </subcellularLocation>
</comment>
<evidence type="ECO:0000313" key="9">
    <source>
        <dbReference type="Proteomes" id="UP001596083"/>
    </source>
</evidence>
<feature type="transmembrane region" description="Helical" evidence="6">
    <location>
        <begin position="56"/>
        <end position="77"/>
    </location>
</feature>
<evidence type="ECO:0000256" key="6">
    <source>
        <dbReference type="SAM" id="Phobius"/>
    </source>
</evidence>
<feature type="transmembrane region" description="Helical" evidence="6">
    <location>
        <begin position="97"/>
        <end position="120"/>
    </location>
</feature>
<keyword evidence="4 6" id="KW-1133">Transmembrane helix</keyword>
<feature type="transmembrane region" description="Helical" evidence="6">
    <location>
        <begin position="26"/>
        <end position="47"/>
    </location>
</feature>